<evidence type="ECO:0000256" key="1">
    <source>
        <dbReference type="SAM" id="MobiDB-lite"/>
    </source>
</evidence>
<gene>
    <name evidence="2" type="ORF">B0T26DRAFT_738609</name>
</gene>
<protein>
    <recommendedName>
        <fullName evidence="4">N-acetyltransferase domain-containing protein</fullName>
    </recommendedName>
</protein>
<dbReference type="AlphaFoldDB" id="A0AA40B5N4"/>
<dbReference type="RefSeq" id="XP_060301016.1">
    <property type="nucleotide sequence ID" value="XM_060443610.1"/>
</dbReference>
<name>A0AA40B5N4_9PEZI</name>
<comment type="caution">
    <text evidence="2">The sequence shown here is derived from an EMBL/GenBank/DDBJ whole genome shotgun (WGS) entry which is preliminary data.</text>
</comment>
<sequence>MTSGDGAGIRRRVRFAPEHRLNFIESSWTSNRRSTWMATQIIFETFTPDEVTEHMIDEAAKLFNENYGTWGPYSEKPGKPVRLSTKRLREQYLADPASSYTRYQSSSICWVTELVVHKEHRSHGLAASLLRSLRLDTDDIYGLMSSHRHACLAAAKSFGTHIEKIPLDFIQTNAAGIMGASPVSYIKDAKLCGDLFDPDDTSGLISSVNTFFFVDHEEPLQALTLVQQDWKWPFGSLPEGKEFLLLLRTRESRSRSSSASGRDPANPSR</sequence>
<reference evidence="2" key="1">
    <citation type="submission" date="2023-06" db="EMBL/GenBank/DDBJ databases">
        <title>Genome-scale phylogeny and comparative genomics of the fungal order Sordariales.</title>
        <authorList>
            <consortium name="Lawrence Berkeley National Laboratory"/>
            <person name="Hensen N."/>
            <person name="Bonometti L."/>
            <person name="Westerberg I."/>
            <person name="Brannstrom I.O."/>
            <person name="Guillou S."/>
            <person name="Cros-Aarteil S."/>
            <person name="Calhoun S."/>
            <person name="Haridas S."/>
            <person name="Kuo A."/>
            <person name="Mondo S."/>
            <person name="Pangilinan J."/>
            <person name="Riley R."/>
            <person name="LaButti K."/>
            <person name="Andreopoulos B."/>
            <person name="Lipzen A."/>
            <person name="Chen C."/>
            <person name="Yanf M."/>
            <person name="Daum C."/>
            <person name="Ng V."/>
            <person name="Clum A."/>
            <person name="Steindorff A."/>
            <person name="Ohm R."/>
            <person name="Martin F."/>
            <person name="Silar P."/>
            <person name="Natvig D."/>
            <person name="Lalanne C."/>
            <person name="Gautier V."/>
            <person name="Ament-velasquez S.L."/>
            <person name="Kruys A."/>
            <person name="Hutchinson M.I."/>
            <person name="Powell A.J."/>
            <person name="Barry K."/>
            <person name="Miller A.N."/>
            <person name="Grigoriev I.V."/>
            <person name="Debuchy R."/>
            <person name="Gladieux P."/>
            <person name="Thoren M.H."/>
            <person name="Johannesson H."/>
        </authorList>
    </citation>
    <scope>NUCLEOTIDE SEQUENCE</scope>
    <source>
        <strain evidence="2">SMH2392-1A</strain>
    </source>
</reference>
<evidence type="ECO:0000313" key="2">
    <source>
        <dbReference type="EMBL" id="KAK0728161.1"/>
    </source>
</evidence>
<feature type="region of interest" description="Disordered" evidence="1">
    <location>
        <begin position="250"/>
        <end position="269"/>
    </location>
</feature>
<keyword evidence="3" id="KW-1185">Reference proteome</keyword>
<proteinExistence type="predicted"/>
<organism evidence="2 3">
    <name type="scientific">Lasiosphaeria miniovina</name>
    <dbReference type="NCBI Taxonomy" id="1954250"/>
    <lineage>
        <taxon>Eukaryota</taxon>
        <taxon>Fungi</taxon>
        <taxon>Dikarya</taxon>
        <taxon>Ascomycota</taxon>
        <taxon>Pezizomycotina</taxon>
        <taxon>Sordariomycetes</taxon>
        <taxon>Sordariomycetidae</taxon>
        <taxon>Sordariales</taxon>
        <taxon>Lasiosphaeriaceae</taxon>
        <taxon>Lasiosphaeria</taxon>
    </lineage>
</organism>
<accession>A0AA40B5N4</accession>
<evidence type="ECO:0008006" key="4">
    <source>
        <dbReference type="Google" id="ProtNLM"/>
    </source>
</evidence>
<dbReference type="GeneID" id="85326880"/>
<evidence type="ECO:0000313" key="3">
    <source>
        <dbReference type="Proteomes" id="UP001172101"/>
    </source>
</evidence>
<dbReference type="EMBL" id="JAUIRO010000002">
    <property type="protein sequence ID" value="KAK0728161.1"/>
    <property type="molecule type" value="Genomic_DNA"/>
</dbReference>
<dbReference type="Proteomes" id="UP001172101">
    <property type="component" value="Unassembled WGS sequence"/>
</dbReference>